<feature type="compositionally biased region" description="Basic residues" evidence="1">
    <location>
        <begin position="120"/>
        <end position="135"/>
    </location>
</feature>
<dbReference type="EMBL" id="JAVFHQ010000033">
    <property type="protein sequence ID" value="KAK4543315.1"/>
    <property type="molecule type" value="Genomic_DNA"/>
</dbReference>
<organism evidence="2 3">
    <name type="scientific">Oleoguttula mirabilis</name>
    <dbReference type="NCBI Taxonomy" id="1507867"/>
    <lineage>
        <taxon>Eukaryota</taxon>
        <taxon>Fungi</taxon>
        <taxon>Dikarya</taxon>
        <taxon>Ascomycota</taxon>
        <taxon>Pezizomycotina</taxon>
        <taxon>Dothideomycetes</taxon>
        <taxon>Dothideomycetidae</taxon>
        <taxon>Mycosphaerellales</taxon>
        <taxon>Teratosphaeriaceae</taxon>
        <taxon>Oleoguttula</taxon>
    </lineage>
</organism>
<dbReference type="Proteomes" id="UP001324427">
    <property type="component" value="Unassembled WGS sequence"/>
</dbReference>
<gene>
    <name evidence="2" type="ORF">LTR36_005674</name>
</gene>
<name>A0AAV9JDY2_9PEZI</name>
<protein>
    <submittedName>
        <fullName evidence="2">Uncharacterized protein</fullName>
    </submittedName>
</protein>
<evidence type="ECO:0000313" key="2">
    <source>
        <dbReference type="EMBL" id="KAK4543315.1"/>
    </source>
</evidence>
<evidence type="ECO:0000256" key="1">
    <source>
        <dbReference type="SAM" id="MobiDB-lite"/>
    </source>
</evidence>
<feature type="compositionally biased region" description="Acidic residues" evidence="1">
    <location>
        <begin position="153"/>
        <end position="164"/>
    </location>
</feature>
<feature type="region of interest" description="Disordered" evidence="1">
    <location>
        <begin position="75"/>
        <end position="183"/>
    </location>
</feature>
<proteinExistence type="predicted"/>
<dbReference type="AlphaFoldDB" id="A0AAV9JDY2"/>
<sequence length="205" mass="22640">MDWKKPSVFEDVNPAMYATLEDKDKRFTFPSAGMATMLSLTYPNLTHDVFDSRPDTLEHRSNSFVERLTCRTSDAVSAAHPTPSMVPVSEASPMTHPTPTPGPRKRSSPKSAKLATTRVKTGRVKKTTRRSKRAAAVKTVAKPGSGKNATFDVMDETYDADEEQGGSASTPDPSPAPGLVSWNTEDTYGWYRKRYIDHGPAKFRE</sequence>
<reference evidence="2 3" key="1">
    <citation type="submission" date="2021-11" db="EMBL/GenBank/DDBJ databases">
        <title>Black yeast isolated from Biological Soil Crust.</title>
        <authorList>
            <person name="Kurbessoian T."/>
        </authorList>
    </citation>
    <scope>NUCLEOTIDE SEQUENCE [LARGE SCALE GENOMIC DNA]</scope>
    <source>
        <strain evidence="2 3">CCFEE 5522</strain>
    </source>
</reference>
<keyword evidence="3" id="KW-1185">Reference proteome</keyword>
<accession>A0AAV9JDY2</accession>
<comment type="caution">
    <text evidence="2">The sequence shown here is derived from an EMBL/GenBank/DDBJ whole genome shotgun (WGS) entry which is preliminary data.</text>
</comment>
<evidence type="ECO:0000313" key="3">
    <source>
        <dbReference type="Proteomes" id="UP001324427"/>
    </source>
</evidence>